<name>A0A6J6EL81_9ZZZZ</name>
<sequence>MTIRDLSVARAQAGVVTDPIPDPQVPERSRGRRQFTGKYKARILDEYDALDKAGKGALLRREGLYTSLISEWRGQRDRGALEALGRRPGRPQADPRDAEIARLKRENERLAEDLGKARTVIEVQGKLSALLDQLASGNASTKRSETK</sequence>
<proteinExistence type="predicted"/>
<reference evidence="1" key="1">
    <citation type="submission" date="2020-05" db="EMBL/GenBank/DDBJ databases">
        <authorList>
            <person name="Chiriac C."/>
            <person name="Salcher M."/>
            <person name="Ghai R."/>
            <person name="Kavagutti S V."/>
        </authorList>
    </citation>
    <scope>NUCLEOTIDE SEQUENCE</scope>
</reference>
<accession>A0A6J6EL81</accession>
<dbReference type="AlphaFoldDB" id="A0A6J6EL81"/>
<dbReference type="EMBL" id="CAEZSR010000117">
    <property type="protein sequence ID" value="CAB4575213.1"/>
    <property type="molecule type" value="Genomic_DNA"/>
</dbReference>
<protein>
    <submittedName>
        <fullName evidence="1">Unannotated protein</fullName>
    </submittedName>
</protein>
<organism evidence="1">
    <name type="scientific">freshwater metagenome</name>
    <dbReference type="NCBI Taxonomy" id="449393"/>
    <lineage>
        <taxon>unclassified sequences</taxon>
        <taxon>metagenomes</taxon>
        <taxon>ecological metagenomes</taxon>
    </lineage>
</organism>
<gene>
    <name evidence="1" type="ORF">UFOPK1493_02659</name>
</gene>
<evidence type="ECO:0000313" key="1">
    <source>
        <dbReference type="EMBL" id="CAB4575213.1"/>
    </source>
</evidence>